<protein>
    <recommendedName>
        <fullName evidence="9">3-oxo-tetronate 4-phosphate decarboxylase</fullName>
        <ecNumber evidence="8">4.1.1.104</ecNumber>
    </recommendedName>
</protein>
<organism evidence="13 14">
    <name type="scientific">Vibrio kanaloae</name>
    <dbReference type="NCBI Taxonomy" id="170673"/>
    <lineage>
        <taxon>Bacteria</taxon>
        <taxon>Pseudomonadati</taxon>
        <taxon>Pseudomonadota</taxon>
        <taxon>Gammaproteobacteria</taxon>
        <taxon>Vibrionales</taxon>
        <taxon>Vibrionaceae</taxon>
        <taxon>Vibrio</taxon>
    </lineage>
</organism>
<dbReference type="InterPro" id="IPR050013">
    <property type="entry name" value="OtnC"/>
</dbReference>
<dbReference type="Proteomes" id="UP001569177">
    <property type="component" value="Unassembled WGS sequence"/>
</dbReference>
<keyword evidence="14" id="KW-1185">Reference proteome</keyword>
<accession>A0ABV4LBC1</accession>
<evidence type="ECO:0000259" key="12">
    <source>
        <dbReference type="SMART" id="SM01007"/>
    </source>
</evidence>
<evidence type="ECO:0000256" key="4">
    <source>
        <dbReference type="ARBA" id="ARBA00022833"/>
    </source>
</evidence>
<dbReference type="EMBL" id="JBGOOJ010000002">
    <property type="protein sequence ID" value="MEZ8089177.1"/>
    <property type="molecule type" value="Genomic_DNA"/>
</dbReference>
<gene>
    <name evidence="13" type="ORF">ACED24_03865</name>
</gene>
<dbReference type="GO" id="GO:0016829">
    <property type="term" value="F:lyase activity"/>
    <property type="evidence" value="ECO:0007669"/>
    <property type="project" value="UniProtKB-KW"/>
</dbReference>
<dbReference type="RefSeq" id="WP_017057838.1">
    <property type="nucleotide sequence ID" value="NZ_JBGONX010000001.1"/>
</dbReference>
<evidence type="ECO:0000256" key="9">
    <source>
        <dbReference type="ARBA" id="ARBA00044803"/>
    </source>
</evidence>
<dbReference type="InterPro" id="IPR036409">
    <property type="entry name" value="Aldolase_II/adducin_N_sf"/>
</dbReference>
<dbReference type="NCBIfam" id="NF043034">
    <property type="entry name" value="OxoTetrPhDc"/>
    <property type="match status" value="1"/>
</dbReference>
<dbReference type="PANTHER" id="PTHR22789">
    <property type="entry name" value="FUCULOSE PHOSPHATE ALDOLASE"/>
    <property type="match status" value="1"/>
</dbReference>
<comment type="function">
    <text evidence="7">Catalyzes the decarboxylation of 3-oxo-tetronate 4-phosphate to dihydroxyacetone phosphate (DHAP) and CO(2).</text>
</comment>
<reference evidence="13 14" key="1">
    <citation type="submission" date="2024-06" db="EMBL/GenBank/DDBJ databases">
        <authorList>
            <person name="Steensen K."/>
            <person name="Seneca J."/>
            <person name="Bartlau N."/>
            <person name="Yu A.X."/>
            <person name="Polz M.F."/>
        </authorList>
    </citation>
    <scope>NUCLEOTIDE SEQUENCE [LARGE SCALE GENOMIC DNA]</scope>
    <source>
        <strain evidence="13 14">5S240</strain>
    </source>
</reference>
<evidence type="ECO:0000313" key="14">
    <source>
        <dbReference type="Proteomes" id="UP001569177"/>
    </source>
</evidence>
<keyword evidence="3" id="KW-0479">Metal-binding</keyword>
<keyword evidence="5 13" id="KW-0456">Lyase</keyword>
<evidence type="ECO:0000256" key="10">
    <source>
        <dbReference type="ARBA" id="ARBA00047520"/>
    </source>
</evidence>
<dbReference type="InterPro" id="IPR001303">
    <property type="entry name" value="Aldolase_II/adducin_N"/>
</dbReference>
<feature type="domain" description="Class II aldolase/adducin N-terminal" evidence="12">
    <location>
        <begin position="19"/>
        <end position="198"/>
    </location>
</feature>
<dbReference type="InterPro" id="IPR050197">
    <property type="entry name" value="Aldolase_class_II_sugar_metab"/>
</dbReference>
<name>A0ABV4LBC1_9VIBR</name>
<comment type="cofactor">
    <cofactor evidence="1">
        <name>Zn(2+)</name>
        <dbReference type="ChEBI" id="CHEBI:29105"/>
    </cofactor>
</comment>
<comment type="caution">
    <text evidence="13">The sequence shown here is derived from an EMBL/GenBank/DDBJ whole genome shotgun (WGS) entry which is preliminary data.</text>
</comment>
<evidence type="ECO:0000256" key="11">
    <source>
        <dbReference type="ARBA" id="ARBA00048603"/>
    </source>
</evidence>
<proteinExistence type="inferred from homology"/>
<comment type="catalytic activity">
    <reaction evidence="10">
        <text>3-dehydro-4-O-phospho-D-erythronate + H(+) = dihydroxyacetone phosphate + CO2</text>
        <dbReference type="Rhea" id="RHEA:52416"/>
        <dbReference type="ChEBI" id="CHEBI:15378"/>
        <dbReference type="ChEBI" id="CHEBI:16526"/>
        <dbReference type="ChEBI" id="CHEBI:57642"/>
        <dbReference type="ChEBI" id="CHEBI:136593"/>
        <dbReference type="EC" id="4.1.1.104"/>
    </reaction>
</comment>
<evidence type="ECO:0000256" key="6">
    <source>
        <dbReference type="ARBA" id="ARBA00023277"/>
    </source>
</evidence>
<evidence type="ECO:0000256" key="2">
    <source>
        <dbReference type="ARBA" id="ARBA00010037"/>
    </source>
</evidence>
<evidence type="ECO:0000256" key="7">
    <source>
        <dbReference type="ARBA" id="ARBA00044745"/>
    </source>
</evidence>
<sequence length="221" mass="24316">MGNNLMNVQPLLSEQQLREQMVTLARSMFERGYATGGAGNLSIKLPNGHFLATPTGSSFGRLVAEELSVVDIDGNHISGKKPSKEVEFHLAIYRNNPVCNAIVHLHSTYLTALSCLEGLDRNNAIKAFTPYFVMRIGELPVIPYLRPGDPQIAEELAKRAGDYRAFLLANHGPVVTGTDFVDAVDNAEELEETAKLAFLLKGNDIRYLTDEEVMDLKGRGK</sequence>
<dbReference type="SUPFAM" id="SSF53639">
    <property type="entry name" value="AraD/HMP-PK domain-like"/>
    <property type="match status" value="1"/>
</dbReference>
<dbReference type="Gene3D" id="3.40.225.10">
    <property type="entry name" value="Class II aldolase/adducin N-terminal domain"/>
    <property type="match status" value="1"/>
</dbReference>
<dbReference type="EC" id="4.1.1.104" evidence="8"/>
<evidence type="ECO:0000256" key="1">
    <source>
        <dbReference type="ARBA" id="ARBA00001947"/>
    </source>
</evidence>
<evidence type="ECO:0000313" key="13">
    <source>
        <dbReference type="EMBL" id="MEZ8089177.1"/>
    </source>
</evidence>
<comment type="catalytic activity">
    <reaction evidence="11">
        <text>3-dehydro-4-O-phospho-L-erythronate + H(+) = dihydroxyacetone phosphate + CO2</text>
        <dbReference type="Rhea" id="RHEA:52404"/>
        <dbReference type="ChEBI" id="CHEBI:15378"/>
        <dbReference type="ChEBI" id="CHEBI:16526"/>
        <dbReference type="ChEBI" id="CHEBI:57642"/>
        <dbReference type="ChEBI" id="CHEBI:136592"/>
        <dbReference type="EC" id="4.1.1.104"/>
    </reaction>
</comment>
<dbReference type="PANTHER" id="PTHR22789:SF0">
    <property type="entry name" value="3-OXO-TETRONATE 4-PHOSPHATE DECARBOXYLASE-RELATED"/>
    <property type="match status" value="1"/>
</dbReference>
<keyword evidence="4" id="KW-0862">Zinc</keyword>
<evidence type="ECO:0000256" key="8">
    <source>
        <dbReference type="ARBA" id="ARBA00044772"/>
    </source>
</evidence>
<evidence type="ECO:0000256" key="5">
    <source>
        <dbReference type="ARBA" id="ARBA00023239"/>
    </source>
</evidence>
<comment type="similarity">
    <text evidence="2">Belongs to the aldolase class II family. AraD/FucA subfamily.</text>
</comment>
<dbReference type="NCBIfam" id="NF006000">
    <property type="entry name" value="PRK08130.1"/>
    <property type="match status" value="1"/>
</dbReference>
<keyword evidence="6" id="KW-0119">Carbohydrate metabolism</keyword>
<evidence type="ECO:0000256" key="3">
    <source>
        <dbReference type="ARBA" id="ARBA00022723"/>
    </source>
</evidence>
<dbReference type="Pfam" id="PF00596">
    <property type="entry name" value="Aldolase_II"/>
    <property type="match status" value="1"/>
</dbReference>
<dbReference type="SMART" id="SM01007">
    <property type="entry name" value="Aldolase_II"/>
    <property type="match status" value="1"/>
</dbReference>